<dbReference type="GO" id="GO:0003677">
    <property type="term" value="F:DNA binding"/>
    <property type="evidence" value="ECO:0007669"/>
    <property type="project" value="UniProtKB-UniRule"/>
</dbReference>
<keyword evidence="9 12" id="KW-0238">DNA-binding</keyword>
<feature type="compositionally biased region" description="Basic and acidic residues" evidence="14">
    <location>
        <begin position="314"/>
        <end position="330"/>
    </location>
</feature>
<dbReference type="InParanoid" id="A0A4Q1BAB1"/>
<feature type="coiled-coil region" evidence="13">
    <location>
        <begin position="267"/>
        <end position="294"/>
    </location>
</feature>
<evidence type="ECO:0000256" key="9">
    <source>
        <dbReference type="ARBA" id="ARBA00023125"/>
    </source>
</evidence>
<dbReference type="Pfam" id="PF00642">
    <property type="entry name" value="zf-CCCH"/>
    <property type="match status" value="1"/>
</dbReference>
<comment type="caution">
    <text evidence="17">The sequence shown here is derived from an EMBL/GenBank/DDBJ whole genome shotgun (WGS) entry which is preliminary data.</text>
</comment>
<evidence type="ECO:0000256" key="3">
    <source>
        <dbReference type="ARBA" id="ARBA00011524"/>
    </source>
</evidence>
<dbReference type="AlphaFoldDB" id="A0A4Q1BAB1"/>
<feature type="domain" description="RING-type" evidence="15">
    <location>
        <begin position="222"/>
        <end position="259"/>
    </location>
</feature>
<organism evidence="17 18">
    <name type="scientific">Tremella mesenterica</name>
    <name type="common">Jelly fungus</name>
    <dbReference type="NCBI Taxonomy" id="5217"/>
    <lineage>
        <taxon>Eukaryota</taxon>
        <taxon>Fungi</taxon>
        <taxon>Dikarya</taxon>
        <taxon>Basidiomycota</taxon>
        <taxon>Agaricomycotina</taxon>
        <taxon>Tremellomycetes</taxon>
        <taxon>Tremellales</taxon>
        <taxon>Tremellaceae</taxon>
        <taxon>Tremella</taxon>
    </lineage>
</organism>
<dbReference type="GO" id="GO:0005684">
    <property type="term" value="C:U2-type spliceosomal complex"/>
    <property type="evidence" value="ECO:0007669"/>
    <property type="project" value="TreeGrafter"/>
</dbReference>
<dbReference type="Gene3D" id="3.30.40.10">
    <property type="entry name" value="Zinc/RING finger domain, C3HC4 (zinc finger)"/>
    <property type="match status" value="1"/>
</dbReference>
<keyword evidence="13" id="KW-0175">Coiled coil</keyword>
<dbReference type="PROSITE" id="PS50089">
    <property type="entry name" value="ZF_RING_2"/>
    <property type="match status" value="1"/>
</dbReference>
<dbReference type="SMART" id="SM00184">
    <property type="entry name" value="RING"/>
    <property type="match status" value="1"/>
</dbReference>
<comment type="subunit">
    <text evidence="3 12">Associated with the spliceosome.</text>
</comment>
<protein>
    <recommendedName>
        <fullName evidence="4 12">Pre-mRNA-splicing factor CWC24</fullName>
    </recommendedName>
</protein>
<evidence type="ECO:0000256" key="10">
    <source>
        <dbReference type="ARBA" id="ARBA00023187"/>
    </source>
</evidence>
<evidence type="ECO:0000256" key="5">
    <source>
        <dbReference type="ARBA" id="ARBA00022723"/>
    </source>
</evidence>
<dbReference type="SMART" id="SM00356">
    <property type="entry name" value="ZnF_C3H1"/>
    <property type="match status" value="1"/>
</dbReference>
<evidence type="ECO:0000256" key="4">
    <source>
        <dbReference type="ARBA" id="ARBA00020647"/>
    </source>
</evidence>
<gene>
    <name evidence="17" type="ORF">M231_07007</name>
</gene>
<reference evidence="17 18" key="1">
    <citation type="submission" date="2016-06" db="EMBL/GenBank/DDBJ databases">
        <title>Evolution of pathogenesis and genome organization in the Tremellales.</title>
        <authorList>
            <person name="Cuomo C."/>
            <person name="Litvintseva A."/>
            <person name="Heitman J."/>
            <person name="Chen Y."/>
            <person name="Sun S."/>
            <person name="Springer D."/>
            <person name="Dromer F."/>
            <person name="Young S."/>
            <person name="Zeng Q."/>
            <person name="Chapman S."/>
            <person name="Gujja S."/>
            <person name="Saif S."/>
            <person name="Birren B."/>
        </authorList>
    </citation>
    <scope>NUCLEOTIDE SEQUENCE [LARGE SCALE GENOMIC DNA]</scope>
    <source>
        <strain evidence="17 18">ATCC 28783</strain>
    </source>
</reference>
<dbReference type="SUPFAM" id="SSF90229">
    <property type="entry name" value="CCCH zinc finger"/>
    <property type="match status" value="1"/>
</dbReference>
<feature type="zinc finger region" description="C3H1-type" evidence="11">
    <location>
        <begin position="162"/>
        <end position="190"/>
    </location>
</feature>
<dbReference type="InterPro" id="IPR039971">
    <property type="entry name" value="CWC24-like"/>
</dbReference>
<keyword evidence="12" id="KW-0507">mRNA processing</keyword>
<dbReference type="FunCoup" id="A0A4Q1BAB1">
    <property type="interactions" value="97"/>
</dbReference>
<dbReference type="GO" id="GO:0006397">
    <property type="term" value="P:mRNA processing"/>
    <property type="evidence" value="ECO:0007669"/>
    <property type="project" value="UniProtKB-KW"/>
</dbReference>
<evidence type="ECO:0000259" key="16">
    <source>
        <dbReference type="PROSITE" id="PS50103"/>
    </source>
</evidence>
<dbReference type="OrthoDB" id="25761at2759"/>
<dbReference type="InterPro" id="IPR017907">
    <property type="entry name" value="Znf_RING_CS"/>
</dbReference>
<dbReference type="EMBL" id="SDIL01000124">
    <property type="protein sequence ID" value="RXK35718.1"/>
    <property type="molecule type" value="Genomic_DNA"/>
</dbReference>
<keyword evidence="12" id="KW-0539">Nucleus</keyword>
<feature type="compositionally biased region" description="Low complexity" evidence="14">
    <location>
        <begin position="15"/>
        <end position="37"/>
    </location>
</feature>
<evidence type="ECO:0000256" key="1">
    <source>
        <dbReference type="ARBA" id="ARBA00003777"/>
    </source>
</evidence>
<dbReference type="VEuPathDB" id="FungiDB:TREMEDRAFT_43066"/>
<evidence type="ECO:0000256" key="6">
    <source>
        <dbReference type="ARBA" id="ARBA00022728"/>
    </source>
</evidence>
<comment type="function">
    <text evidence="1 12">Involved in pre-mRNA splicing.</text>
</comment>
<feature type="region of interest" description="Disordered" evidence="14">
    <location>
        <begin position="294"/>
        <end position="330"/>
    </location>
</feature>
<dbReference type="Gene3D" id="4.10.1000.10">
    <property type="entry name" value="Zinc finger, CCCH-type"/>
    <property type="match status" value="1"/>
</dbReference>
<dbReference type="GO" id="GO:0034247">
    <property type="term" value="P:snoRNA splicing"/>
    <property type="evidence" value="ECO:0007669"/>
    <property type="project" value="TreeGrafter"/>
</dbReference>
<evidence type="ECO:0000256" key="11">
    <source>
        <dbReference type="PROSITE-ProRule" id="PRU00723"/>
    </source>
</evidence>
<evidence type="ECO:0000313" key="17">
    <source>
        <dbReference type="EMBL" id="RXK35718.1"/>
    </source>
</evidence>
<evidence type="ECO:0000313" key="18">
    <source>
        <dbReference type="Proteomes" id="UP000289152"/>
    </source>
</evidence>
<evidence type="ECO:0000259" key="15">
    <source>
        <dbReference type="PROSITE" id="PS50089"/>
    </source>
</evidence>
<dbReference type="PANTHER" id="PTHR12930">
    <property type="entry name" value="ZINC FINGER PROTEIN 183"/>
    <property type="match status" value="1"/>
</dbReference>
<feature type="region of interest" description="Disordered" evidence="14">
    <location>
        <begin position="1"/>
        <end position="67"/>
    </location>
</feature>
<proteinExistence type="inferred from homology"/>
<dbReference type="PROSITE" id="PS50103">
    <property type="entry name" value="ZF_C3H1"/>
    <property type="match status" value="1"/>
</dbReference>
<comment type="subcellular location">
    <subcellularLocation>
        <location evidence="12">Nucleus</location>
    </subcellularLocation>
</comment>
<dbReference type="STRING" id="5217.A0A4Q1BAB1"/>
<dbReference type="SUPFAM" id="SSF57850">
    <property type="entry name" value="RING/U-box"/>
    <property type="match status" value="1"/>
</dbReference>
<evidence type="ECO:0000256" key="14">
    <source>
        <dbReference type="SAM" id="MobiDB-lite"/>
    </source>
</evidence>
<dbReference type="InterPro" id="IPR036855">
    <property type="entry name" value="Znf_CCCH_sf"/>
</dbReference>
<dbReference type="PANTHER" id="PTHR12930:SF0">
    <property type="entry name" value="RING FINGER PROTEIN 113B"/>
    <property type="match status" value="1"/>
</dbReference>
<keyword evidence="7 11" id="KW-0863">Zinc-finger</keyword>
<name>A0A4Q1BAB1_TREME</name>
<accession>A0A4Q1BAB1</accession>
<keyword evidence="6 12" id="KW-0747">Spliceosome</keyword>
<feature type="domain" description="C3H1-type" evidence="16">
    <location>
        <begin position="162"/>
        <end position="190"/>
    </location>
</feature>
<dbReference type="Pfam" id="PF13920">
    <property type="entry name" value="zf-C3HC4_3"/>
    <property type="match status" value="1"/>
</dbReference>
<evidence type="ECO:0000256" key="8">
    <source>
        <dbReference type="ARBA" id="ARBA00022833"/>
    </source>
</evidence>
<dbReference type="InterPro" id="IPR001841">
    <property type="entry name" value="Znf_RING"/>
</dbReference>
<dbReference type="InterPro" id="IPR000571">
    <property type="entry name" value="Znf_CCCH"/>
</dbReference>
<keyword evidence="8 11" id="KW-0862">Zinc</keyword>
<keyword evidence="18" id="KW-1185">Reference proteome</keyword>
<comment type="similarity">
    <text evidence="2 12">Belongs to the CWC24 family.</text>
</comment>
<dbReference type="GO" id="GO:0008270">
    <property type="term" value="F:zinc ion binding"/>
    <property type="evidence" value="ECO:0007669"/>
    <property type="project" value="UniProtKB-KW"/>
</dbReference>
<evidence type="ECO:0000256" key="13">
    <source>
        <dbReference type="SAM" id="Coils"/>
    </source>
</evidence>
<keyword evidence="5 11" id="KW-0479">Metal-binding</keyword>
<dbReference type="CDD" id="cd16539">
    <property type="entry name" value="RING-HC_RNF113A_B"/>
    <property type="match status" value="1"/>
</dbReference>
<evidence type="ECO:0000256" key="7">
    <source>
        <dbReference type="ARBA" id="ARBA00022771"/>
    </source>
</evidence>
<sequence>MSAPLVTFKKPPRRPQTSRQRSPSPSSSSVPGPSSQPTVIRPTKKNLVNPLVQGTKRRRDTEETGGGLEELDYQAEENLKGLGDRYATRDSDWDLENGGDEDRFKVEKKVRLNEDGEIDTTLYHGMSNYLPTINKRTDVLDSKMKTGPIRATANVRTITLMDYQPDVCKPYKETGFCGYGDSCKFMHDRGDYLAGWQLDRLDPSDAKEVEQVDEGEDVPFACLICRKPFTEPVITKCGHYFCMNCAVARFVKSPKCYACGAPTSGIFNKAEKILAKMEARNKKLREERGLVDDEEGGIVFGGGDGENEGDITSEEEHVESGSDRGSEPKE</sequence>
<dbReference type="InterPro" id="IPR013083">
    <property type="entry name" value="Znf_RING/FYVE/PHD"/>
</dbReference>
<evidence type="ECO:0000256" key="2">
    <source>
        <dbReference type="ARBA" id="ARBA00009161"/>
    </source>
</evidence>
<keyword evidence="10 12" id="KW-0508">mRNA splicing</keyword>
<dbReference type="PROSITE" id="PS00518">
    <property type="entry name" value="ZF_RING_1"/>
    <property type="match status" value="1"/>
</dbReference>
<dbReference type="FunFam" id="3.30.40.10:FF:000045">
    <property type="entry name" value="RING finger protein 113A"/>
    <property type="match status" value="1"/>
</dbReference>
<dbReference type="Proteomes" id="UP000289152">
    <property type="component" value="Unassembled WGS sequence"/>
</dbReference>
<evidence type="ECO:0000256" key="12">
    <source>
        <dbReference type="RuleBase" id="RU367110"/>
    </source>
</evidence>